<organism evidence="1 2">
    <name type="scientific">Strigamia maritima</name>
    <name type="common">European centipede</name>
    <name type="synonym">Geophilus maritimus</name>
    <dbReference type="NCBI Taxonomy" id="126957"/>
    <lineage>
        <taxon>Eukaryota</taxon>
        <taxon>Metazoa</taxon>
        <taxon>Ecdysozoa</taxon>
        <taxon>Arthropoda</taxon>
        <taxon>Myriapoda</taxon>
        <taxon>Chilopoda</taxon>
        <taxon>Pleurostigmophora</taxon>
        <taxon>Geophilomorpha</taxon>
        <taxon>Linotaeniidae</taxon>
        <taxon>Strigamia</taxon>
    </lineage>
</organism>
<dbReference type="AlphaFoldDB" id="T1IGV1"/>
<dbReference type="HOGENOM" id="CLU_2925508_0_0_1"/>
<evidence type="ECO:0000313" key="2">
    <source>
        <dbReference type="Proteomes" id="UP000014500"/>
    </source>
</evidence>
<name>T1IGV1_STRMM</name>
<evidence type="ECO:0000313" key="1">
    <source>
        <dbReference type="EnsemblMetazoa" id="SMAR000053-PA"/>
    </source>
</evidence>
<reference evidence="2" key="1">
    <citation type="submission" date="2011-05" db="EMBL/GenBank/DDBJ databases">
        <authorList>
            <person name="Richards S.R."/>
            <person name="Qu J."/>
            <person name="Jiang H."/>
            <person name="Jhangiani S.N."/>
            <person name="Agravi P."/>
            <person name="Goodspeed R."/>
            <person name="Gross S."/>
            <person name="Mandapat C."/>
            <person name="Jackson L."/>
            <person name="Mathew T."/>
            <person name="Pu L."/>
            <person name="Thornton R."/>
            <person name="Saada N."/>
            <person name="Wilczek-Boney K.B."/>
            <person name="Lee S."/>
            <person name="Kovar C."/>
            <person name="Wu Y."/>
            <person name="Scherer S.E."/>
            <person name="Worley K.C."/>
            <person name="Muzny D.M."/>
            <person name="Gibbs R."/>
        </authorList>
    </citation>
    <scope>NUCLEOTIDE SEQUENCE</scope>
    <source>
        <strain evidence="2">Brora</strain>
    </source>
</reference>
<protein>
    <submittedName>
        <fullName evidence="1">Uncharacterized protein</fullName>
    </submittedName>
</protein>
<proteinExistence type="predicted"/>
<accession>T1IGV1</accession>
<reference evidence="1" key="2">
    <citation type="submission" date="2015-02" db="UniProtKB">
        <authorList>
            <consortium name="EnsemblMetazoa"/>
        </authorList>
    </citation>
    <scope>IDENTIFICATION</scope>
</reference>
<keyword evidence="2" id="KW-1185">Reference proteome</keyword>
<sequence>MTLVLAGKKMVENKELKEAISDPGRFETGGRGRVILVCTRQVVLQTLKGNIEPNLIMRKEK</sequence>
<dbReference type="EnsemblMetazoa" id="SMAR000053-RA">
    <property type="protein sequence ID" value="SMAR000053-PA"/>
    <property type="gene ID" value="SMAR000053"/>
</dbReference>
<dbReference type="EMBL" id="JH429636">
    <property type="status" value="NOT_ANNOTATED_CDS"/>
    <property type="molecule type" value="Genomic_DNA"/>
</dbReference>
<dbReference type="Proteomes" id="UP000014500">
    <property type="component" value="Unassembled WGS sequence"/>
</dbReference>